<gene>
    <name evidence="3" type="ORF">BD626DRAFT_532749</name>
</gene>
<evidence type="ECO:0000256" key="1">
    <source>
        <dbReference type="SAM" id="MobiDB-lite"/>
    </source>
</evidence>
<evidence type="ECO:0000313" key="4">
    <source>
        <dbReference type="Proteomes" id="UP000320762"/>
    </source>
</evidence>
<comment type="caution">
    <text evidence="3">The sequence shown here is derived from an EMBL/GenBank/DDBJ whole genome shotgun (WGS) entry which is preliminary data.</text>
</comment>
<dbReference type="AlphaFoldDB" id="A0A550CVK5"/>
<name>A0A550CVK5_9AGAR</name>
<proteinExistence type="predicted"/>
<dbReference type="Proteomes" id="UP000320762">
    <property type="component" value="Unassembled WGS sequence"/>
</dbReference>
<dbReference type="EMBL" id="VDMD01000001">
    <property type="protein sequence ID" value="TRM68819.1"/>
    <property type="molecule type" value="Genomic_DNA"/>
</dbReference>
<dbReference type="SUPFAM" id="SSF56112">
    <property type="entry name" value="Protein kinase-like (PK-like)"/>
    <property type="match status" value="1"/>
</dbReference>
<dbReference type="Pfam" id="PF17667">
    <property type="entry name" value="Pkinase_fungal"/>
    <property type="match status" value="1"/>
</dbReference>
<organism evidence="3 4">
    <name type="scientific">Schizophyllum amplum</name>
    <dbReference type="NCBI Taxonomy" id="97359"/>
    <lineage>
        <taxon>Eukaryota</taxon>
        <taxon>Fungi</taxon>
        <taxon>Dikarya</taxon>
        <taxon>Basidiomycota</taxon>
        <taxon>Agaricomycotina</taxon>
        <taxon>Agaricomycetes</taxon>
        <taxon>Agaricomycetidae</taxon>
        <taxon>Agaricales</taxon>
        <taxon>Schizophyllaceae</taxon>
        <taxon>Schizophyllum</taxon>
    </lineage>
</organism>
<keyword evidence="4" id="KW-1185">Reference proteome</keyword>
<dbReference type="OrthoDB" id="2954319at2759"/>
<reference evidence="3 4" key="1">
    <citation type="journal article" date="2019" name="New Phytol.">
        <title>Comparative genomics reveals unique wood-decay strategies and fruiting body development in the Schizophyllaceae.</title>
        <authorList>
            <person name="Almasi E."/>
            <person name="Sahu N."/>
            <person name="Krizsan K."/>
            <person name="Balint B."/>
            <person name="Kovacs G.M."/>
            <person name="Kiss B."/>
            <person name="Cseklye J."/>
            <person name="Drula E."/>
            <person name="Henrissat B."/>
            <person name="Nagy I."/>
            <person name="Chovatia M."/>
            <person name="Adam C."/>
            <person name="LaButti K."/>
            <person name="Lipzen A."/>
            <person name="Riley R."/>
            <person name="Grigoriev I.V."/>
            <person name="Nagy L.G."/>
        </authorList>
    </citation>
    <scope>NUCLEOTIDE SEQUENCE [LARGE SCALE GENOMIC DNA]</scope>
    <source>
        <strain evidence="3 4">NL-1724</strain>
    </source>
</reference>
<feature type="compositionally biased region" description="Basic and acidic residues" evidence="1">
    <location>
        <begin position="793"/>
        <end position="842"/>
    </location>
</feature>
<dbReference type="InterPro" id="IPR011009">
    <property type="entry name" value="Kinase-like_dom_sf"/>
</dbReference>
<feature type="region of interest" description="Disordered" evidence="1">
    <location>
        <begin position="708"/>
        <end position="842"/>
    </location>
</feature>
<evidence type="ECO:0000259" key="2">
    <source>
        <dbReference type="Pfam" id="PF17667"/>
    </source>
</evidence>
<accession>A0A550CVK5</accession>
<dbReference type="Gene3D" id="1.10.510.10">
    <property type="entry name" value="Transferase(Phosphotransferase) domain 1"/>
    <property type="match status" value="1"/>
</dbReference>
<sequence>MAPTRFNIVTCTLDEFYQLYTSDWTRLEKWEIRSIMRCMESMHCYQSGHWTSFPGAKNYAPGARSSTIWSAMEPLFMAVTGAAAEVLGRRYGRGAQTTRFQCSYGSKTFLDDDEIESCYVDGWTELKDKSVHGVGDSSVYDMEISNPHNPKGHRVWAADVGMAACWERKDNEKTRLRNEYRAIGLASHIFHNDKRRVIFFIITMEDTRVRIWCTSRSFCVVSEPFDINENPGELVQFIMFVSYARQHQLGLDPRIARVVDADNLLQYQFIVRPEPTSQKSIIYQTIELLYHSMPSVELCDKAVAVYRVRQAEGWRDGTSIIPNAPDRVLHDSARSVTTENESNIQAEIRKSMRKVARSKCEWETIVQSFVSIIADGPTEFNFPDTLPKGAELRYLMRCRVMTVYGELCVELYAVGNAGLFFYAMSKTVRILGYFRRVGRVHRDISPGNLLMHVCKLLIGGPKKPDVVDRYIVKIADLETTRNYEELGPWLTQTGTDHYIAIEVQAGKHLFCPPDAPEDLLALNHFTHNFYHDLESVIWMALDYALKRADRVVLEMNMSATLRASLQYQLDYHSQVFVEERLGSETRHRLMLGDKEECDMLRSALVHAYGDTSPMSQLVDLVLEMGIAHQEAQMSEIDPDVAVGVPMDEVPHKRLSPSNFHSHIYCTMERVFSEISEYYAETGDSLVMLCEVNLDELAANSEAVVVGNIEAPKENTEVPEEEDTEAPEEGNTEEEETKAPEQEETEAPEQEETVAETVEEAEQTVPPEQDLPSLIGEASTAMKRKAVDAPDDSLEAKKPCSELGRVKQGDPTKTNKRDRSPESKGNVEETAERNVKDERAPSR</sequence>
<protein>
    <recommendedName>
        <fullName evidence="2">Fungal-type protein kinase domain-containing protein</fullName>
    </recommendedName>
</protein>
<feature type="compositionally biased region" description="Acidic residues" evidence="1">
    <location>
        <begin position="716"/>
        <end position="761"/>
    </location>
</feature>
<feature type="domain" description="Fungal-type protein kinase" evidence="2">
    <location>
        <begin position="164"/>
        <end position="540"/>
    </location>
</feature>
<dbReference type="InterPro" id="IPR040976">
    <property type="entry name" value="Pkinase_fungal"/>
</dbReference>
<evidence type="ECO:0000313" key="3">
    <source>
        <dbReference type="EMBL" id="TRM68819.1"/>
    </source>
</evidence>